<dbReference type="EMBL" id="MU859533">
    <property type="protein sequence ID" value="KAK3946764.1"/>
    <property type="molecule type" value="Genomic_DNA"/>
</dbReference>
<organism evidence="1 2">
    <name type="scientific">Pseudoneurospora amorphoporcata</name>
    <dbReference type="NCBI Taxonomy" id="241081"/>
    <lineage>
        <taxon>Eukaryota</taxon>
        <taxon>Fungi</taxon>
        <taxon>Dikarya</taxon>
        <taxon>Ascomycota</taxon>
        <taxon>Pezizomycotina</taxon>
        <taxon>Sordariomycetes</taxon>
        <taxon>Sordariomycetidae</taxon>
        <taxon>Sordariales</taxon>
        <taxon>Sordariaceae</taxon>
        <taxon>Pseudoneurospora</taxon>
    </lineage>
</organism>
<accession>A0AAN6NJ48</accession>
<dbReference type="Proteomes" id="UP001303222">
    <property type="component" value="Unassembled WGS sequence"/>
</dbReference>
<reference evidence="1" key="1">
    <citation type="journal article" date="2023" name="Mol. Phylogenet. Evol.">
        <title>Genome-scale phylogeny and comparative genomics of the fungal order Sordariales.</title>
        <authorList>
            <person name="Hensen N."/>
            <person name="Bonometti L."/>
            <person name="Westerberg I."/>
            <person name="Brannstrom I.O."/>
            <person name="Guillou S."/>
            <person name="Cros-Aarteil S."/>
            <person name="Calhoun S."/>
            <person name="Haridas S."/>
            <person name="Kuo A."/>
            <person name="Mondo S."/>
            <person name="Pangilinan J."/>
            <person name="Riley R."/>
            <person name="LaButti K."/>
            <person name="Andreopoulos B."/>
            <person name="Lipzen A."/>
            <person name="Chen C."/>
            <person name="Yan M."/>
            <person name="Daum C."/>
            <person name="Ng V."/>
            <person name="Clum A."/>
            <person name="Steindorff A."/>
            <person name="Ohm R.A."/>
            <person name="Martin F."/>
            <person name="Silar P."/>
            <person name="Natvig D.O."/>
            <person name="Lalanne C."/>
            <person name="Gautier V."/>
            <person name="Ament-Velasquez S.L."/>
            <person name="Kruys A."/>
            <person name="Hutchinson M.I."/>
            <person name="Powell A.J."/>
            <person name="Barry K."/>
            <person name="Miller A.N."/>
            <person name="Grigoriev I.V."/>
            <person name="Debuchy R."/>
            <person name="Gladieux P."/>
            <person name="Hiltunen Thoren M."/>
            <person name="Johannesson H."/>
        </authorList>
    </citation>
    <scope>NUCLEOTIDE SEQUENCE</scope>
    <source>
        <strain evidence="1">CBS 626.80</strain>
    </source>
</reference>
<reference evidence="1" key="2">
    <citation type="submission" date="2023-06" db="EMBL/GenBank/DDBJ databases">
        <authorList>
            <consortium name="Lawrence Berkeley National Laboratory"/>
            <person name="Mondo S.J."/>
            <person name="Hensen N."/>
            <person name="Bonometti L."/>
            <person name="Westerberg I."/>
            <person name="Brannstrom I.O."/>
            <person name="Guillou S."/>
            <person name="Cros-Aarteil S."/>
            <person name="Calhoun S."/>
            <person name="Haridas S."/>
            <person name="Kuo A."/>
            <person name="Pangilinan J."/>
            <person name="Riley R."/>
            <person name="Labutti K."/>
            <person name="Andreopoulos B."/>
            <person name="Lipzen A."/>
            <person name="Chen C."/>
            <person name="Yanf M."/>
            <person name="Daum C."/>
            <person name="Ng V."/>
            <person name="Clum A."/>
            <person name="Steindorff A."/>
            <person name="Ohm R."/>
            <person name="Martin F."/>
            <person name="Silar P."/>
            <person name="Natvig D."/>
            <person name="Lalanne C."/>
            <person name="Gautier V."/>
            <person name="Ament-Velasquez S.L."/>
            <person name="Kruys A."/>
            <person name="Hutchinson M.I."/>
            <person name="Powell A.J."/>
            <person name="Barry K."/>
            <person name="Miller A.N."/>
            <person name="Grigoriev I.V."/>
            <person name="Debuchy R."/>
            <person name="Gladieux P."/>
            <person name="Thoren M.H."/>
            <person name="Johannesson H."/>
        </authorList>
    </citation>
    <scope>NUCLEOTIDE SEQUENCE</scope>
    <source>
        <strain evidence="1">CBS 626.80</strain>
    </source>
</reference>
<name>A0AAN6NJ48_9PEZI</name>
<dbReference type="AlphaFoldDB" id="A0AAN6NJ48"/>
<protein>
    <submittedName>
        <fullName evidence="1">Uncharacterized protein</fullName>
    </submittedName>
</protein>
<proteinExistence type="predicted"/>
<sequence>MGWMDRSIYNSHFRMRPRSLHETPMPLHGNTVFHLGGVNLAAAGSDVIIWNLQLWTVFQTRFQNQSKGEEVFASFGALRKGINLHKAINDCVAQLLALMRVLKMEESEFNAWFVHYTDLSPIQMGWMDPSIYNSNFRMRPRSLHEKHQVKHKENAAPVTSKTESEQVQFWANYDRSKVASTMAKYRKPAAKVD</sequence>
<evidence type="ECO:0000313" key="2">
    <source>
        <dbReference type="Proteomes" id="UP001303222"/>
    </source>
</evidence>
<gene>
    <name evidence="1" type="ORF">QBC32DRAFT_366224</name>
</gene>
<comment type="caution">
    <text evidence="1">The sequence shown here is derived from an EMBL/GenBank/DDBJ whole genome shotgun (WGS) entry which is preliminary data.</text>
</comment>
<keyword evidence="2" id="KW-1185">Reference proteome</keyword>
<evidence type="ECO:0000313" key="1">
    <source>
        <dbReference type="EMBL" id="KAK3946764.1"/>
    </source>
</evidence>